<evidence type="ECO:0000256" key="1">
    <source>
        <dbReference type="SAM" id="MobiDB-lite"/>
    </source>
</evidence>
<dbReference type="OrthoDB" id="3056801at2759"/>
<sequence>MSAKRKSDAGDPPEPSKRTKPSTAPRKSVSAAKTPAPLASKQAGSTNKAPTASKSSSASIDLTSDDPPSLDQNHAVFMRVARDKAFLGYAYMSFGDDCDFGKGPELLPQQLNPREVTTAAKNKLMAVFKGDNPDKPYENLDRLAPIHAITAVMPSNLINPECLSKDPVESQYQAVRWTRGANEHQGRIMNGNTRLEVIRDMGGDDLRRWNKLATRLVHLSSGTATGQNNTNEVAKIVEERSQLESKLRNSTAWLVKFYDEDVINGSPYQNDIYLDLVQNKPVFQIEDSELDSLHLAINHILMVPYEERLDKIVNTASGSPVLSKMPKNVRPIFKDSTFFLQLTRLNEYSALWPRESILKVNTIRTWRTGVIPFIERIIHRCLIDIDFLFAEFNLDPKLSLGDMRIALRAENPKCEPRAISHIVDEDFFKAVKEAYTEHLYAHRECFGLLNHSTRDRKVYNDAFKEYAVKLTNDLGAWAANRRAVLKKTPGSPAQADAILESFPERLKQVLHLHIFESSYFGMVFDTPYPLLSPFFIHDVASGLVLVKSQLEMALNWIDPYVCTSLGTNHFAGTTASLITCIQFKQPNIIYHGLLNKILAAIFEHKGLALLMMKNATASCKTTSLETIALVDLEQTDTWASDTTTAILGVVRSWRSDVSKNETKQFLSENPPGIHHVSEATMALVERL</sequence>
<evidence type="ECO:0000313" key="3">
    <source>
        <dbReference type="Proteomes" id="UP000807306"/>
    </source>
</evidence>
<dbReference type="Proteomes" id="UP000807306">
    <property type="component" value="Unassembled WGS sequence"/>
</dbReference>
<evidence type="ECO:0000313" key="2">
    <source>
        <dbReference type="EMBL" id="KAF9521283.1"/>
    </source>
</evidence>
<gene>
    <name evidence="2" type="ORF">CPB83DRAFT_841389</name>
</gene>
<accession>A0A9P6BBK5</accession>
<feature type="compositionally biased region" description="Low complexity" evidence="1">
    <location>
        <begin position="45"/>
        <end position="66"/>
    </location>
</feature>
<keyword evidence="3" id="KW-1185">Reference proteome</keyword>
<protein>
    <submittedName>
        <fullName evidence="2">Uncharacterized protein</fullName>
    </submittedName>
</protein>
<feature type="compositionally biased region" description="Basic and acidic residues" evidence="1">
    <location>
        <begin position="1"/>
        <end position="17"/>
    </location>
</feature>
<feature type="region of interest" description="Disordered" evidence="1">
    <location>
        <begin position="1"/>
        <end position="69"/>
    </location>
</feature>
<dbReference type="EMBL" id="MU158161">
    <property type="protein sequence ID" value="KAF9521283.1"/>
    <property type="molecule type" value="Genomic_DNA"/>
</dbReference>
<reference evidence="2" key="1">
    <citation type="submission" date="2020-11" db="EMBL/GenBank/DDBJ databases">
        <authorList>
            <consortium name="DOE Joint Genome Institute"/>
            <person name="Ahrendt S."/>
            <person name="Riley R."/>
            <person name="Andreopoulos W."/>
            <person name="Labutti K."/>
            <person name="Pangilinan J."/>
            <person name="Ruiz-Duenas F.J."/>
            <person name="Barrasa J.M."/>
            <person name="Sanchez-Garcia M."/>
            <person name="Camarero S."/>
            <person name="Miyauchi S."/>
            <person name="Serrano A."/>
            <person name="Linde D."/>
            <person name="Babiker R."/>
            <person name="Drula E."/>
            <person name="Ayuso-Fernandez I."/>
            <person name="Pacheco R."/>
            <person name="Padilla G."/>
            <person name="Ferreira P."/>
            <person name="Barriuso J."/>
            <person name="Kellner H."/>
            <person name="Castanera R."/>
            <person name="Alfaro M."/>
            <person name="Ramirez L."/>
            <person name="Pisabarro A.G."/>
            <person name="Kuo A."/>
            <person name="Tritt A."/>
            <person name="Lipzen A."/>
            <person name="He G."/>
            <person name="Yan M."/>
            <person name="Ng V."/>
            <person name="Cullen D."/>
            <person name="Martin F."/>
            <person name="Rosso M.-N."/>
            <person name="Henrissat B."/>
            <person name="Hibbett D."/>
            <person name="Martinez A.T."/>
            <person name="Grigoriev I.V."/>
        </authorList>
    </citation>
    <scope>NUCLEOTIDE SEQUENCE</scope>
    <source>
        <strain evidence="2">CBS 506.95</strain>
    </source>
</reference>
<comment type="caution">
    <text evidence="2">The sequence shown here is derived from an EMBL/GenBank/DDBJ whole genome shotgun (WGS) entry which is preliminary data.</text>
</comment>
<name>A0A9P6BBK5_9AGAR</name>
<proteinExistence type="predicted"/>
<organism evidence="2 3">
    <name type="scientific">Crepidotus variabilis</name>
    <dbReference type="NCBI Taxonomy" id="179855"/>
    <lineage>
        <taxon>Eukaryota</taxon>
        <taxon>Fungi</taxon>
        <taxon>Dikarya</taxon>
        <taxon>Basidiomycota</taxon>
        <taxon>Agaricomycotina</taxon>
        <taxon>Agaricomycetes</taxon>
        <taxon>Agaricomycetidae</taxon>
        <taxon>Agaricales</taxon>
        <taxon>Agaricineae</taxon>
        <taxon>Crepidotaceae</taxon>
        <taxon>Crepidotus</taxon>
    </lineage>
</organism>
<dbReference type="AlphaFoldDB" id="A0A9P6BBK5"/>
<feature type="non-terminal residue" evidence="2">
    <location>
        <position position="687"/>
    </location>
</feature>